<evidence type="ECO:0000313" key="2">
    <source>
        <dbReference type="Proteomes" id="UP000824120"/>
    </source>
</evidence>
<gene>
    <name evidence="1" type="ORF">H5410_006867</name>
</gene>
<keyword evidence="2" id="KW-1185">Reference proteome</keyword>
<protein>
    <submittedName>
        <fullName evidence="1">Uncharacterized protein</fullName>
    </submittedName>
</protein>
<organism evidence="1 2">
    <name type="scientific">Solanum commersonii</name>
    <name type="common">Commerson's wild potato</name>
    <name type="synonym">Commerson's nightshade</name>
    <dbReference type="NCBI Taxonomy" id="4109"/>
    <lineage>
        <taxon>Eukaryota</taxon>
        <taxon>Viridiplantae</taxon>
        <taxon>Streptophyta</taxon>
        <taxon>Embryophyta</taxon>
        <taxon>Tracheophyta</taxon>
        <taxon>Spermatophyta</taxon>
        <taxon>Magnoliopsida</taxon>
        <taxon>eudicotyledons</taxon>
        <taxon>Gunneridae</taxon>
        <taxon>Pentapetalae</taxon>
        <taxon>asterids</taxon>
        <taxon>lamiids</taxon>
        <taxon>Solanales</taxon>
        <taxon>Solanaceae</taxon>
        <taxon>Solanoideae</taxon>
        <taxon>Solaneae</taxon>
        <taxon>Solanum</taxon>
    </lineage>
</organism>
<reference evidence="1 2" key="1">
    <citation type="submission" date="2020-09" db="EMBL/GenBank/DDBJ databases">
        <title>De no assembly of potato wild relative species, Solanum commersonii.</title>
        <authorList>
            <person name="Cho K."/>
        </authorList>
    </citation>
    <scope>NUCLEOTIDE SEQUENCE [LARGE SCALE GENOMIC DNA]</scope>
    <source>
        <strain evidence="1">LZ3.2</strain>
        <tissue evidence="1">Leaf</tissue>
    </source>
</reference>
<proteinExistence type="predicted"/>
<dbReference type="Proteomes" id="UP000824120">
    <property type="component" value="Chromosome 2"/>
</dbReference>
<accession>A0A9J6AB06</accession>
<dbReference type="EMBL" id="JACXVP010000002">
    <property type="protein sequence ID" value="KAG5621649.1"/>
    <property type="molecule type" value="Genomic_DNA"/>
</dbReference>
<name>A0A9J6AB06_SOLCO</name>
<dbReference type="AlphaFoldDB" id="A0A9J6AB06"/>
<evidence type="ECO:0000313" key="1">
    <source>
        <dbReference type="EMBL" id="KAG5621649.1"/>
    </source>
</evidence>
<sequence>MSSLLSHPRFWTRHLLLLSSSSMRWFNLSSLTFDIFDGDDEKITKMKRKNEEKKVRCRMNSAIRLLVSSCLDVLPSASSRLRIIGGLQSLPRGLMATLYLLAFLAV</sequence>
<comment type="caution">
    <text evidence="1">The sequence shown here is derived from an EMBL/GenBank/DDBJ whole genome shotgun (WGS) entry which is preliminary data.</text>
</comment>